<dbReference type="EMBL" id="MT498058">
    <property type="protein sequence ID" value="QKY79992.1"/>
    <property type="molecule type" value="Genomic_DNA"/>
</dbReference>
<evidence type="ECO:0000313" key="1">
    <source>
        <dbReference type="EMBL" id="QKY79992.1"/>
    </source>
</evidence>
<dbReference type="Proteomes" id="UP000821895">
    <property type="component" value="Segment"/>
</dbReference>
<dbReference type="GeneID" id="77951836"/>
<sequence>MITTADGKKTAFVIYADGSWSQWGGTTVELGETVHPIEAMVDALAEHLGENEENEE</sequence>
<dbReference type="RefSeq" id="YP_010675509.1">
    <property type="nucleotide sequence ID" value="NC_071004.1"/>
</dbReference>
<protein>
    <submittedName>
        <fullName evidence="1">Uncharacterized protein</fullName>
    </submittedName>
</protein>
<gene>
    <name evidence="1" type="primary">80</name>
    <name evidence="1" type="ORF">SEA_CLAWZ_80</name>
</gene>
<reference evidence="1" key="1">
    <citation type="submission" date="2020-05" db="EMBL/GenBank/DDBJ databases">
        <authorList>
            <person name="Conneilly E.M."/>
            <person name="Corace M.L."/>
            <person name="Daly D."/>
            <person name="Dejene M.A."/>
            <person name="Deng Y."/>
            <person name="Kelly J.M."/>
            <person name="Masiello C.S."/>
            <person name="McDonough D."/>
            <person name="Musser E."/>
            <person name="Pecorale A.L."/>
            <person name="Ray R.F."/>
            <person name="Regan I.M."/>
            <person name="Shedd N.A."/>
            <person name="Tatone J.R."/>
            <person name="Tocci C.W."/>
            <person name="Zarate C.M."/>
            <person name="Whitefleet-Smith J.L."/>
            <person name="Garlena R.A."/>
            <person name="Russell D.A."/>
            <person name="Pope W.H."/>
            <person name="Jacobs-Sera D."/>
            <person name="Hatfull G.F."/>
        </authorList>
    </citation>
    <scope>NUCLEOTIDE SEQUENCE</scope>
</reference>
<evidence type="ECO:0000313" key="2">
    <source>
        <dbReference type="Proteomes" id="UP000821895"/>
    </source>
</evidence>
<name>A0AAE7F9R0_9CAUD</name>
<keyword evidence="2" id="KW-1185">Reference proteome</keyword>
<proteinExistence type="predicted"/>
<organism evidence="1 2">
    <name type="scientific">Gordonia phage Clawz</name>
    <dbReference type="NCBI Taxonomy" id="2743910"/>
    <lineage>
        <taxon>Viruses</taxon>
        <taxon>Duplodnaviria</taxon>
        <taxon>Heunggongvirae</taxon>
        <taxon>Uroviricota</taxon>
        <taxon>Caudoviricetes</taxon>
        <taxon>Clawzvirus</taxon>
        <taxon>Clawzvirus clawz</taxon>
    </lineage>
</organism>
<dbReference type="KEGG" id="vg:77951836"/>
<accession>A0AAE7F9R0</accession>